<proteinExistence type="predicted"/>
<dbReference type="RefSeq" id="WP_167294008.1">
    <property type="nucleotide sequence ID" value="NZ_CP061171.1"/>
</dbReference>
<reference evidence="1 2" key="1">
    <citation type="submission" date="2020-09" db="EMBL/GenBank/DDBJ databases">
        <title>Pedobacter sp. SW-16 isolated from soil near Yeocheon.</title>
        <authorList>
            <person name="Im H.S."/>
            <person name="Joung Y."/>
            <person name="Lee S.-S."/>
        </authorList>
    </citation>
    <scope>NUCLEOTIDE SEQUENCE [LARGE SCALE GENOMIC DNA]</scope>
    <source>
        <strain evidence="1 2">SW-16</strain>
    </source>
</reference>
<gene>
    <name evidence="1" type="ORF">H9N25_06990</name>
</gene>
<keyword evidence="2" id="KW-1185">Reference proteome</keyword>
<protein>
    <submittedName>
        <fullName evidence="1">Uncharacterized protein</fullName>
    </submittedName>
</protein>
<evidence type="ECO:0000313" key="2">
    <source>
        <dbReference type="Proteomes" id="UP000516439"/>
    </source>
</evidence>
<dbReference type="EMBL" id="CP061171">
    <property type="protein sequence ID" value="QNR86151.1"/>
    <property type="molecule type" value="Genomic_DNA"/>
</dbReference>
<sequence length="45" mass="5028">MENEIQSDRDIQCEFLNIFKFIWAACGIAPLGETPNTPEPESANS</sequence>
<dbReference type="Proteomes" id="UP000516439">
    <property type="component" value="Chromosome"/>
</dbReference>
<organism evidence="1 2">
    <name type="scientific">Pedobacter riviphilus</name>
    <dbReference type="NCBI Taxonomy" id="2766984"/>
    <lineage>
        <taxon>Bacteria</taxon>
        <taxon>Pseudomonadati</taxon>
        <taxon>Bacteroidota</taxon>
        <taxon>Sphingobacteriia</taxon>
        <taxon>Sphingobacteriales</taxon>
        <taxon>Sphingobacteriaceae</taxon>
        <taxon>Pedobacter</taxon>
    </lineage>
</organism>
<accession>A0ABX6TLU2</accession>
<evidence type="ECO:0000313" key="1">
    <source>
        <dbReference type="EMBL" id="QNR86151.1"/>
    </source>
</evidence>
<name>A0ABX6TLU2_9SPHI</name>